<keyword evidence="4" id="KW-1185">Reference proteome</keyword>
<dbReference type="Proteomes" id="UP000092993">
    <property type="component" value="Unassembled WGS sequence"/>
</dbReference>
<comment type="caution">
    <text evidence="3">The sequence shown here is derived from an EMBL/GenBank/DDBJ whole genome shotgun (WGS) entry which is preliminary data.</text>
</comment>
<evidence type="ECO:0008006" key="5">
    <source>
        <dbReference type="Google" id="ProtNLM"/>
    </source>
</evidence>
<dbReference type="EMBL" id="LUGG01000011">
    <property type="protein sequence ID" value="OBZ71504.1"/>
    <property type="molecule type" value="Genomic_DNA"/>
</dbReference>
<evidence type="ECO:0000256" key="1">
    <source>
        <dbReference type="SAM" id="MobiDB-lite"/>
    </source>
</evidence>
<accession>A0A1C7M909</accession>
<feature type="transmembrane region" description="Helical" evidence="2">
    <location>
        <begin position="167"/>
        <end position="190"/>
    </location>
</feature>
<sequence>MTVADQAQVAEAKQQCELDSGNDVISCFPTESTIILNMNGQPSSGTAGVQNSHRQIPSTSISSTAIRNNKWLTDPQATFTAVHDIRRLDRRVDGLKFLGAAASSLSAASASASSASAASVSASAAAASQSSASARQTATSPASATSTSASGAGSVQPGGGGTSFPKWAIAVIVVLGFFALVASGILAFFIMRRIRNRRNGTLSHRGSMGSSTPMMADARAGNPRSPQSLLARPSRAVRPQRARHLPALMCMTERQRCRGE</sequence>
<dbReference type="AlphaFoldDB" id="A0A1C7M909"/>
<protein>
    <recommendedName>
        <fullName evidence="5">Mid2 domain-containing protein</fullName>
    </recommendedName>
</protein>
<feature type="region of interest" description="Disordered" evidence="1">
    <location>
        <begin position="201"/>
        <end position="230"/>
    </location>
</feature>
<dbReference type="STRING" id="5627.A0A1C7M909"/>
<keyword evidence="2" id="KW-1133">Transmembrane helix</keyword>
<keyword evidence="2" id="KW-0812">Transmembrane</keyword>
<evidence type="ECO:0000313" key="4">
    <source>
        <dbReference type="Proteomes" id="UP000092993"/>
    </source>
</evidence>
<dbReference type="OrthoDB" id="2278929at2759"/>
<gene>
    <name evidence="3" type="ORF">A0H81_08648</name>
</gene>
<evidence type="ECO:0000256" key="2">
    <source>
        <dbReference type="SAM" id="Phobius"/>
    </source>
</evidence>
<evidence type="ECO:0000313" key="3">
    <source>
        <dbReference type="EMBL" id="OBZ71504.1"/>
    </source>
</evidence>
<feature type="region of interest" description="Disordered" evidence="1">
    <location>
        <begin position="131"/>
        <end position="157"/>
    </location>
</feature>
<feature type="compositionally biased region" description="Low complexity" evidence="1">
    <location>
        <begin position="131"/>
        <end position="155"/>
    </location>
</feature>
<feature type="compositionally biased region" description="Polar residues" evidence="1">
    <location>
        <begin position="201"/>
        <end position="213"/>
    </location>
</feature>
<proteinExistence type="predicted"/>
<reference evidence="3 4" key="1">
    <citation type="submission" date="2016-03" db="EMBL/GenBank/DDBJ databases">
        <title>Whole genome sequencing of Grifola frondosa 9006-11.</title>
        <authorList>
            <person name="Min B."/>
            <person name="Park H."/>
            <person name="Kim J.-G."/>
            <person name="Cho H."/>
            <person name="Oh Y.-L."/>
            <person name="Kong W.-S."/>
            <person name="Choi I.-G."/>
        </authorList>
    </citation>
    <scope>NUCLEOTIDE SEQUENCE [LARGE SCALE GENOMIC DNA]</scope>
    <source>
        <strain evidence="3 4">9006-11</strain>
    </source>
</reference>
<name>A0A1C7M909_GRIFR</name>
<keyword evidence="2" id="KW-0472">Membrane</keyword>
<organism evidence="3 4">
    <name type="scientific">Grifola frondosa</name>
    <name type="common">Maitake</name>
    <name type="synonym">Polyporus frondosus</name>
    <dbReference type="NCBI Taxonomy" id="5627"/>
    <lineage>
        <taxon>Eukaryota</taxon>
        <taxon>Fungi</taxon>
        <taxon>Dikarya</taxon>
        <taxon>Basidiomycota</taxon>
        <taxon>Agaricomycotina</taxon>
        <taxon>Agaricomycetes</taxon>
        <taxon>Polyporales</taxon>
        <taxon>Grifolaceae</taxon>
        <taxon>Grifola</taxon>
    </lineage>
</organism>